<name>A0A6S7D6L0_9BURK</name>
<accession>A0A6S7D6L0</accession>
<evidence type="ECO:0000313" key="2">
    <source>
        <dbReference type="Proteomes" id="UP000494115"/>
    </source>
</evidence>
<organism evidence="1 2">
    <name type="scientific">Pararobbsia alpina</name>
    <dbReference type="NCBI Taxonomy" id="621374"/>
    <lineage>
        <taxon>Bacteria</taxon>
        <taxon>Pseudomonadati</taxon>
        <taxon>Pseudomonadota</taxon>
        <taxon>Betaproteobacteria</taxon>
        <taxon>Burkholderiales</taxon>
        <taxon>Burkholderiaceae</taxon>
        <taxon>Pararobbsia</taxon>
    </lineage>
</organism>
<evidence type="ECO:0008006" key="3">
    <source>
        <dbReference type="Google" id="ProtNLM"/>
    </source>
</evidence>
<evidence type="ECO:0000313" key="1">
    <source>
        <dbReference type="EMBL" id="CAB3797495.1"/>
    </source>
</evidence>
<dbReference type="EMBL" id="CADIKM010000026">
    <property type="protein sequence ID" value="CAB3797495.1"/>
    <property type="molecule type" value="Genomic_DNA"/>
</dbReference>
<keyword evidence="2" id="KW-1185">Reference proteome</keyword>
<proteinExistence type="predicted"/>
<dbReference type="AlphaFoldDB" id="A0A6S7D6L0"/>
<reference evidence="1 2" key="1">
    <citation type="submission" date="2020-04" db="EMBL/GenBank/DDBJ databases">
        <authorList>
            <person name="De Canck E."/>
        </authorList>
    </citation>
    <scope>NUCLEOTIDE SEQUENCE [LARGE SCALE GENOMIC DNA]</scope>
    <source>
        <strain evidence="1 2">LMG 28138</strain>
    </source>
</reference>
<dbReference type="RefSeq" id="WP_246257765.1">
    <property type="nucleotide sequence ID" value="NZ_CADIKM010000026.1"/>
</dbReference>
<sequence>MSSATAIPRDTIQAYRETHYRVLGNAPTMLIVGEANQPLAALHKAAGVTCSAFITACNPFSRQDADVASNVHRQQALANDLAQRGLIFIEGIGELPSNGWPAEESFLVLGVSLENAKAIGKQFAQNAIVWSGDDAVPQLVLLR</sequence>
<dbReference type="Pfam" id="PF11697">
    <property type="entry name" value="DUF3293"/>
    <property type="match status" value="1"/>
</dbReference>
<dbReference type="InterPro" id="IPR021710">
    <property type="entry name" value="DUF3293"/>
</dbReference>
<gene>
    <name evidence="1" type="ORF">LMG28138_04257</name>
</gene>
<protein>
    <recommendedName>
        <fullName evidence="3">DUF3293 domain-containing protein</fullName>
    </recommendedName>
</protein>
<dbReference type="Proteomes" id="UP000494115">
    <property type="component" value="Unassembled WGS sequence"/>
</dbReference>